<comment type="similarity">
    <text evidence="8">Belongs to the peptidase S1 family. CLIP subfamily.</text>
</comment>
<dbReference type="PANTHER" id="PTHR24256">
    <property type="entry name" value="TRYPTASE-RELATED"/>
    <property type="match status" value="1"/>
</dbReference>
<evidence type="ECO:0000259" key="9">
    <source>
        <dbReference type="PROSITE" id="PS50240"/>
    </source>
</evidence>
<dbReference type="InterPro" id="IPR033116">
    <property type="entry name" value="TRYPSIN_SER"/>
</dbReference>
<keyword evidence="3" id="KW-0378">Hydrolase</keyword>
<keyword evidence="7" id="KW-1015">Disulfide bond</keyword>
<evidence type="ECO:0000256" key="4">
    <source>
        <dbReference type="ARBA" id="ARBA00022825"/>
    </source>
</evidence>
<evidence type="ECO:0000256" key="3">
    <source>
        <dbReference type="ARBA" id="ARBA00022801"/>
    </source>
</evidence>
<dbReference type="SUPFAM" id="SSF50494">
    <property type="entry name" value="Trypsin-like serine proteases"/>
    <property type="match status" value="1"/>
</dbReference>
<dbReference type="SMART" id="SM00020">
    <property type="entry name" value="Tryp_SPc"/>
    <property type="match status" value="1"/>
</dbReference>
<organism evidence="11">
    <name type="scientific">Drosophila sechellia</name>
    <name type="common">Fruit fly</name>
    <dbReference type="NCBI Taxonomy" id="7238"/>
    <lineage>
        <taxon>Eukaryota</taxon>
        <taxon>Metazoa</taxon>
        <taxon>Ecdysozoa</taxon>
        <taxon>Arthropoda</taxon>
        <taxon>Hexapoda</taxon>
        <taxon>Insecta</taxon>
        <taxon>Pterygota</taxon>
        <taxon>Neoptera</taxon>
        <taxon>Endopterygota</taxon>
        <taxon>Diptera</taxon>
        <taxon>Brachycera</taxon>
        <taxon>Muscomorpha</taxon>
        <taxon>Ephydroidea</taxon>
        <taxon>Drosophilidae</taxon>
        <taxon>Drosophila</taxon>
        <taxon>Sophophora</taxon>
    </lineage>
</organism>
<evidence type="ECO:0000256" key="1">
    <source>
        <dbReference type="ARBA" id="ARBA00022670"/>
    </source>
</evidence>
<keyword evidence="6" id="KW-0865">Zymogen</keyword>
<dbReference type="InterPro" id="IPR001254">
    <property type="entry name" value="Trypsin_dom"/>
</dbReference>
<dbReference type="MEROPS" id="S01.A65"/>
<keyword evidence="1" id="KW-0645">Protease</keyword>
<keyword evidence="2" id="KW-0479">Metal-binding</keyword>
<dbReference type="InterPro" id="IPR009003">
    <property type="entry name" value="Peptidase_S1_PA"/>
</dbReference>
<name>B4HFX5_DROSE</name>
<dbReference type="AlphaFoldDB" id="B4HFX5"/>
<dbReference type="PhylomeDB" id="B4HFX5"/>
<gene>
    <name evidence="10" type="primary">Dsec\GM23546</name>
    <name evidence="10" type="ORF">Dsec_GM23546</name>
</gene>
<evidence type="ECO:0000256" key="2">
    <source>
        <dbReference type="ARBA" id="ARBA00022723"/>
    </source>
</evidence>
<dbReference type="FunFam" id="2.40.10.10:FF:000078">
    <property type="entry name" value="Serine protease H137"/>
    <property type="match status" value="1"/>
</dbReference>
<dbReference type="EMBL" id="CH480815">
    <property type="protein sequence ID" value="EDW43368.1"/>
    <property type="molecule type" value="Genomic_DNA"/>
</dbReference>
<dbReference type="KEGG" id="dse:6607614"/>
<evidence type="ECO:0000313" key="11">
    <source>
        <dbReference type="Proteomes" id="UP000001292"/>
    </source>
</evidence>
<dbReference type="PROSITE" id="PS50240">
    <property type="entry name" value="TRYPSIN_DOM"/>
    <property type="match status" value="1"/>
</dbReference>
<dbReference type="InterPro" id="IPR001314">
    <property type="entry name" value="Peptidase_S1A"/>
</dbReference>
<dbReference type="SMR" id="B4HFX5"/>
<sequence>MLMYENRRLATLTNNCSGSLINKRYVHEKFSNTSDFDSDIALVRLQTPVRYTREIGPICVPRDPIPLHKSRLEIAGWGATTHGIFSQVLLRNTVFEYKYNCQNMMPFFRYESQICAVGRNGEDPCKGDSGGPLMITLNIQYQMHVFLAGIISYGSGNCGDNLPGVYTKTGAFFSWISANLKP</sequence>
<dbReference type="Gene3D" id="2.40.10.10">
    <property type="entry name" value="Trypsin-like serine proteases"/>
    <property type="match status" value="2"/>
</dbReference>
<dbReference type="PROSITE" id="PS00135">
    <property type="entry name" value="TRYPSIN_SER"/>
    <property type="match status" value="1"/>
</dbReference>
<dbReference type="GO" id="GO:0046872">
    <property type="term" value="F:metal ion binding"/>
    <property type="evidence" value="ECO:0007669"/>
    <property type="project" value="UniProtKB-KW"/>
</dbReference>
<keyword evidence="4" id="KW-0720">Serine protease</keyword>
<reference evidence="10 11" key="1">
    <citation type="journal article" date="2007" name="Nature">
        <title>Evolution of genes and genomes on the Drosophila phylogeny.</title>
        <authorList>
            <consortium name="Drosophila 12 Genomes Consortium"/>
            <person name="Clark A.G."/>
            <person name="Eisen M.B."/>
            <person name="Smith D.R."/>
            <person name="Bergman C.M."/>
            <person name="Oliver B."/>
            <person name="Markow T.A."/>
            <person name="Kaufman T.C."/>
            <person name="Kellis M."/>
            <person name="Gelbart W."/>
            <person name="Iyer V.N."/>
            <person name="Pollard D.A."/>
            <person name="Sackton T.B."/>
            <person name="Larracuente A.M."/>
            <person name="Singh N.D."/>
            <person name="Abad J.P."/>
            <person name="Abt D.N."/>
            <person name="Adryan B."/>
            <person name="Aguade M."/>
            <person name="Akashi H."/>
            <person name="Anderson W.W."/>
            <person name="Aquadro C.F."/>
            <person name="Ardell D.H."/>
            <person name="Arguello R."/>
            <person name="Artieri C.G."/>
            <person name="Barbash D.A."/>
            <person name="Barker D."/>
            <person name="Barsanti P."/>
            <person name="Batterham P."/>
            <person name="Batzoglou S."/>
            <person name="Begun D."/>
            <person name="Bhutkar A."/>
            <person name="Blanco E."/>
            <person name="Bosak S.A."/>
            <person name="Bradley R.K."/>
            <person name="Brand A.D."/>
            <person name="Brent M.R."/>
            <person name="Brooks A.N."/>
            <person name="Brown R.H."/>
            <person name="Butlin R.K."/>
            <person name="Caggese C."/>
            <person name="Calvi B.R."/>
            <person name="Bernardo de Carvalho A."/>
            <person name="Caspi A."/>
            <person name="Castrezana S."/>
            <person name="Celniker S.E."/>
            <person name="Chang J.L."/>
            <person name="Chapple C."/>
            <person name="Chatterji S."/>
            <person name="Chinwalla A."/>
            <person name="Civetta A."/>
            <person name="Clifton S.W."/>
            <person name="Comeron J.M."/>
            <person name="Costello J.C."/>
            <person name="Coyne J.A."/>
            <person name="Daub J."/>
            <person name="David R.G."/>
            <person name="Delcher A.L."/>
            <person name="Delehaunty K."/>
            <person name="Do C.B."/>
            <person name="Ebling H."/>
            <person name="Edwards K."/>
            <person name="Eickbush T."/>
            <person name="Evans J.D."/>
            <person name="Filipski A."/>
            <person name="Findeiss S."/>
            <person name="Freyhult E."/>
            <person name="Fulton L."/>
            <person name="Fulton R."/>
            <person name="Garcia A.C."/>
            <person name="Gardiner A."/>
            <person name="Garfield D.A."/>
            <person name="Garvin B.E."/>
            <person name="Gibson G."/>
            <person name="Gilbert D."/>
            <person name="Gnerre S."/>
            <person name="Godfrey J."/>
            <person name="Good R."/>
            <person name="Gotea V."/>
            <person name="Gravely B."/>
            <person name="Greenberg A.J."/>
            <person name="Griffiths-Jones S."/>
            <person name="Gross S."/>
            <person name="Guigo R."/>
            <person name="Gustafson E.A."/>
            <person name="Haerty W."/>
            <person name="Hahn M.W."/>
            <person name="Halligan D.L."/>
            <person name="Halpern A.L."/>
            <person name="Halter G.M."/>
            <person name="Han M.V."/>
            <person name="Heger A."/>
            <person name="Hillier L."/>
            <person name="Hinrichs A.S."/>
            <person name="Holmes I."/>
            <person name="Hoskins R.A."/>
            <person name="Hubisz M.J."/>
            <person name="Hultmark D."/>
            <person name="Huntley M.A."/>
            <person name="Jaffe D.B."/>
            <person name="Jagadeeshan S."/>
            <person name="Jeck W.R."/>
            <person name="Johnson J."/>
            <person name="Jones C.D."/>
            <person name="Jordan W.C."/>
            <person name="Karpen G.H."/>
            <person name="Kataoka E."/>
            <person name="Keightley P.D."/>
            <person name="Kheradpour P."/>
            <person name="Kirkness E.F."/>
            <person name="Koerich L.B."/>
            <person name="Kristiansen K."/>
            <person name="Kudrna D."/>
            <person name="Kulathinal R.J."/>
            <person name="Kumar S."/>
            <person name="Kwok R."/>
            <person name="Lander E."/>
            <person name="Langley C.H."/>
            <person name="Lapoint R."/>
            <person name="Lazzaro B.P."/>
            <person name="Lee S.J."/>
            <person name="Levesque L."/>
            <person name="Li R."/>
            <person name="Lin C.F."/>
            <person name="Lin M.F."/>
            <person name="Lindblad-Toh K."/>
            <person name="Llopart A."/>
            <person name="Long M."/>
            <person name="Low L."/>
            <person name="Lozovsky E."/>
            <person name="Lu J."/>
            <person name="Luo M."/>
            <person name="Machado C.A."/>
            <person name="Makalowski W."/>
            <person name="Marzo M."/>
            <person name="Matsuda M."/>
            <person name="Matzkin L."/>
            <person name="McAllister B."/>
            <person name="McBride C.S."/>
            <person name="McKernan B."/>
            <person name="McKernan K."/>
            <person name="Mendez-Lago M."/>
            <person name="Minx P."/>
            <person name="Mollenhauer M.U."/>
            <person name="Montooth K."/>
            <person name="Mount S.M."/>
            <person name="Mu X."/>
            <person name="Myers E."/>
            <person name="Negre B."/>
            <person name="Newfeld S."/>
            <person name="Nielsen R."/>
            <person name="Noor M.A."/>
            <person name="O'Grady P."/>
            <person name="Pachter L."/>
            <person name="Papaceit M."/>
            <person name="Parisi M.J."/>
            <person name="Parisi M."/>
            <person name="Parts L."/>
            <person name="Pedersen J.S."/>
            <person name="Pesole G."/>
            <person name="Phillippy A.M."/>
            <person name="Ponting C.P."/>
            <person name="Pop M."/>
            <person name="Porcelli D."/>
            <person name="Powell J.R."/>
            <person name="Prohaska S."/>
            <person name="Pruitt K."/>
            <person name="Puig M."/>
            <person name="Quesneville H."/>
            <person name="Ram K.R."/>
            <person name="Rand D."/>
            <person name="Rasmussen M.D."/>
            <person name="Reed L.K."/>
            <person name="Reenan R."/>
            <person name="Reily A."/>
            <person name="Remington K.A."/>
            <person name="Rieger T.T."/>
            <person name="Ritchie M.G."/>
            <person name="Robin C."/>
            <person name="Rogers Y.H."/>
            <person name="Rohde C."/>
            <person name="Rozas J."/>
            <person name="Rubenfield M.J."/>
            <person name="Ruiz A."/>
            <person name="Russo S."/>
            <person name="Salzberg S.L."/>
            <person name="Sanchez-Gracia A."/>
            <person name="Saranga D.J."/>
            <person name="Sato H."/>
            <person name="Schaeffer S.W."/>
            <person name="Schatz M.C."/>
            <person name="Schlenke T."/>
            <person name="Schwartz R."/>
            <person name="Segarra C."/>
            <person name="Singh R.S."/>
            <person name="Sirot L."/>
            <person name="Sirota M."/>
            <person name="Sisneros N.B."/>
            <person name="Smith C.D."/>
            <person name="Smith T.F."/>
            <person name="Spieth J."/>
            <person name="Stage D.E."/>
            <person name="Stark A."/>
            <person name="Stephan W."/>
            <person name="Strausberg R.L."/>
            <person name="Strempel S."/>
            <person name="Sturgill D."/>
            <person name="Sutton G."/>
            <person name="Sutton G.G."/>
            <person name="Tao W."/>
            <person name="Teichmann S."/>
            <person name="Tobari Y.N."/>
            <person name="Tomimura Y."/>
            <person name="Tsolas J.M."/>
            <person name="Valente V.L."/>
            <person name="Venter E."/>
            <person name="Venter J.C."/>
            <person name="Vicario S."/>
            <person name="Vieira F.G."/>
            <person name="Vilella A.J."/>
            <person name="Villasante A."/>
            <person name="Walenz B."/>
            <person name="Wang J."/>
            <person name="Wasserman M."/>
            <person name="Watts T."/>
            <person name="Wilson D."/>
            <person name="Wilson R.K."/>
            <person name="Wing R.A."/>
            <person name="Wolfner M.F."/>
            <person name="Wong A."/>
            <person name="Wong G.K."/>
            <person name="Wu C.I."/>
            <person name="Wu G."/>
            <person name="Yamamoto D."/>
            <person name="Yang H.P."/>
            <person name="Yang S.P."/>
            <person name="Yorke J.A."/>
            <person name="Yoshida K."/>
            <person name="Zdobnov E."/>
            <person name="Zhang P."/>
            <person name="Zhang Y."/>
            <person name="Zimin A.V."/>
            <person name="Baldwin J."/>
            <person name="Abdouelleil A."/>
            <person name="Abdulkadir J."/>
            <person name="Abebe A."/>
            <person name="Abera B."/>
            <person name="Abreu J."/>
            <person name="Acer S.C."/>
            <person name="Aftuck L."/>
            <person name="Alexander A."/>
            <person name="An P."/>
            <person name="Anderson E."/>
            <person name="Anderson S."/>
            <person name="Arachi H."/>
            <person name="Azer M."/>
            <person name="Bachantsang P."/>
            <person name="Barry A."/>
            <person name="Bayul T."/>
            <person name="Berlin A."/>
            <person name="Bessette D."/>
            <person name="Bloom T."/>
            <person name="Blye J."/>
            <person name="Boguslavskiy L."/>
            <person name="Bonnet C."/>
            <person name="Boukhgalter B."/>
            <person name="Bourzgui I."/>
            <person name="Brown A."/>
            <person name="Cahill P."/>
            <person name="Channer S."/>
            <person name="Cheshatsang Y."/>
            <person name="Chuda L."/>
            <person name="Citroen M."/>
            <person name="Collymore A."/>
            <person name="Cooke P."/>
            <person name="Costello M."/>
            <person name="D'Aco K."/>
            <person name="Daza R."/>
            <person name="De Haan G."/>
            <person name="DeGray S."/>
            <person name="DeMaso C."/>
            <person name="Dhargay N."/>
            <person name="Dooley K."/>
            <person name="Dooley E."/>
            <person name="Doricent M."/>
            <person name="Dorje P."/>
            <person name="Dorjee K."/>
            <person name="Dupes A."/>
            <person name="Elong R."/>
            <person name="Falk J."/>
            <person name="Farina A."/>
            <person name="Faro S."/>
            <person name="Ferguson D."/>
            <person name="Fisher S."/>
            <person name="Foley C.D."/>
            <person name="Franke A."/>
            <person name="Friedrich D."/>
            <person name="Gadbois L."/>
            <person name="Gearin G."/>
            <person name="Gearin C.R."/>
            <person name="Giannoukos G."/>
            <person name="Goode T."/>
            <person name="Graham J."/>
            <person name="Grandbois E."/>
            <person name="Grewal S."/>
            <person name="Gyaltsen K."/>
            <person name="Hafez N."/>
            <person name="Hagos B."/>
            <person name="Hall J."/>
            <person name="Henson C."/>
            <person name="Hollinger A."/>
            <person name="Honan T."/>
            <person name="Huard M.D."/>
            <person name="Hughes L."/>
            <person name="Hurhula B."/>
            <person name="Husby M.E."/>
            <person name="Kamat A."/>
            <person name="Kanga B."/>
            <person name="Kashin S."/>
            <person name="Khazanovich D."/>
            <person name="Kisner P."/>
            <person name="Lance K."/>
            <person name="Lara M."/>
            <person name="Lee W."/>
            <person name="Lennon N."/>
            <person name="Letendre F."/>
            <person name="LeVine R."/>
            <person name="Lipovsky A."/>
            <person name="Liu X."/>
            <person name="Liu J."/>
            <person name="Liu S."/>
            <person name="Lokyitsang T."/>
            <person name="Lokyitsang Y."/>
            <person name="Lubonja R."/>
            <person name="Lui A."/>
            <person name="MacDonald P."/>
            <person name="Magnisalis V."/>
            <person name="Maru K."/>
            <person name="Matthews C."/>
            <person name="McCusker W."/>
            <person name="McDonough S."/>
            <person name="Mehta T."/>
            <person name="Meldrim J."/>
            <person name="Meneus L."/>
            <person name="Mihai O."/>
            <person name="Mihalev A."/>
            <person name="Mihova T."/>
            <person name="Mittelman R."/>
            <person name="Mlenga V."/>
            <person name="Montmayeur A."/>
            <person name="Mulrain L."/>
            <person name="Navidi A."/>
            <person name="Naylor J."/>
            <person name="Negash T."/>
            <person name="Nguyen T."/>
            <person name="Nguyen N."/>
            <person name="Nicol R."/>
            <person name="Norbu C."/>
            <person name="Norbu N."/>
            <person name="Novod N."/>
            <person name="O'Neill B."/>
            <person name="Osman S."/>
            <person name="Markiewicz E."/>
            <person name="Oyono O.L."/>
            <person name="Patti C."/>
            <person name="Phunkhang P."/>
            <person name="Pierre F."/>
            <person name="Priest M."/>
            <person name="Raghuraman S."/>
            <person name="Rege F."/>
            <person name="Reyes R."/>
            <person name="Rise C."/>
            <person name="Rogov P."/>
            <person name="Ross K."/>
            <person name="Ryan E."/>
            <person name="Settipalli S."/>
            <person name="Shea T."/>
            <person name="Sherpa N."/>
            <person name="Shi L."/>
            <person name="Shih D."/>
            <person name="Sparrow T."/>
            <person name="Spaulding J."/>
            <person name="Stalker J."/>
            <person name="Stange-Thomann N."/>
            <person name="Stavropoulos S."/>
            <person name="Stone C."/>
            <person name="Strader C."/>
            <person name="Tesfaye S."/>
            <person name="Thomson T."/>
            <person name="Thoulutsang Y."/>
            <person name="Thoulutsang D."/>
            <person name="Topham K."/>
            <person name="Topping I."/>
            <person name="Tsamla T."/>
            <person name="Vassiliev H."/>
            <person name="Vo A."/>
            <person name="Wangchuk T."/>
            <person name="Wangdi T."/>
            <person name="Weiand M."/>
            <person name="Wilkinson J."/>
            <person name="Wilson A."/>
            <person name="Yadav S."/>
            <person name="Young G."/>
            <person name="Yu Q."/>
            <person name="Zembek L."/>
            <person name="Zhong D."/>
            <person name="Zimmer A."/>
            <person name="Zwirko Z."/>
            <person name="Jaffe D.B."/>
            <person name="Alvarez P."/>
            <person name="Brockman W."/>
            <person name="Butler J."/>
            <person name="Chin C."/>
            <person name="Gnerre S."/>
            <person name="Grabherr M."/>
            <person name="Kleber M."/>
            <person name="Mauceli E."/>
            <person name="MacCallum I."/>
        </authorList>
    </citation>
    <scope>NUCLEOTIDE SEQUENCE [LARGE SCALE GENOMIC DNA]</scope>
    <source>
        <strain evidence="11">Rob3c / Tucson 14021-0248.25</strain>
    </source>
</reference>
<keyword evidence="11" id="KW-1185">Reference proteome</keyword>
<protein>
    <submittedName>
        <fullName evidence="10">GM23546</fullName>
    </submittedName>
</protein>
<dbReference type="OMA" id="WIASYLC"/>
<evidence type="ECO:0000256" key="7">
    <source>
        <dbReference type="ARBA" id="ARBA00023157"/>
    </source>
</evidence>
<dbReference type="STRING" id="7238.B4HFX5"/>
<feature type="domain" description="Peptidase S1" evidence="9">
    <location>
        <begin position="21"/>
        <end position="181"/>
    </location>
</feature>
<keyword evidence="5" id="KW-0106">Calcium</keyword>
<dbReference type="CDD" id="cd00190">
    <property type="entry name" value="Tryp_SPc"/>
    <property type="match status" value="1"/>
</dbReference>
<dbReference type="InterPro" id="IPR051487">
    <property type="entry name" value="Ser/Thr_Proteases_Immune/Dev"/>
</dbReference>
<evidence type="ECO:0000256" key="6">
    <source>
        <dbReference type="ARBA" id="ARBA00023145"/>
    </source>
</evidence>
<dbReference type="Proteomes" id="UP000001292">
    <property type="component" value="Unassembled WGS sequence"/>
</dbReference>
<proteinExistence type="inferred from homology"/>
<accession>B4HFX5</accession>
<dbReference type="InterPro" id="IPR043504">
    <property type="entry name" value="Peptidase_S1_PA_chymotrypsin"/>
</dbReference>
<dbReference type="GO" id="GO:0006508">
    <property type="term" value="P:proteolysis"/>
    <property type="evidence" value="ECO:0007669"/>
    <property type="project" value="UniProtKB-KW"/>
</dbReference>
<dbReference type="Pfam" id="PF00089">
    <property type="entry name" value="Trypsin"/>
    <property type="match status" value="1"/>
</dbReference>
<dbReference type="GO" id="GO:0004252">
    <property type="term" value="F:serine-type endopeptidase activity"/>
    <property type="evidence" value="ECO:0007669"/>
    <property type="project" value="InterPro"/>
</dbReference>
<dbReference type="HOGENOM" id="CLU_006842_13_1_1"/>
<dbReference type="PRINTS" id="PR00722">
    <property type="entry name" value="CHYMOTRYPSIN"/>
</dbReference>
<evidence type="ECO:0000256" key="5">
    <source>
        <dbReference type="ARBA" id="ARBA00022837"/>
    </source>
</evidence>
<evidence type="ECO:0000256" key="8">
    <source>
        <dbReference type="ARBA" id="ARBA00024195"/>
    </source>
</evidence>
<evidence type="ECO:0000313" key="10">
    <source>
        <dbReference type="EMBL" id="EDW43368.1"/>
    </source>
</evidence>